<dbReference type="Gene3D" id="3.90.25.10">
    <property type="entry name" value="UDP-galactose 4-epimerase, domain 1"/>
    <property type="match status" value="1"/>
</dbReference>
<dbReference type="Gene3D" id="3.40.50.720">
    <property type="entry name" value="NAD(P)-binding Rossmann-like Domain"/>
    <property type="match status" value="1"/>
</dbReference>
<comment type="domain">
    <text evidence="4">Contains a large N-terminal NADP-binding domain, and a smaller C-terminal substrate-binding domain.</text>
</comment>
<dbReference type="PANTHER" id="PTHR43103">
    <property type="entry name" value="NUCLEOSIDE-DIPHOSPHATE-SUGAR EPIMERASE"/>
    <property type="match status" value="1"/>
</dbReference>
<comment type="function">
    <text evidence="4">Catalyzes the interconversion between ADP-D-glycero-beta-D-manno-heptose and ADP-L-glycero-beta-D-manno-heptose via an epimerization at carbon 6 of the heptose.</text>
</comment>
<comment type="pathway">
    <text evidence="4">Nucleotide-sugar biosynthesis; ADP-L-glycero-beta-D-manno-heptose biosynthesis; ADP-L-glycero-beta-D-manno-heptose from D-glycero-beta-D-manno-heptose 7-phosphate: step 4/4.</text>
</comment>
<dbReference type="Proteomes" id="UP000036771">
    <property type="component" value="Unassembled WGS sequence"/>
</dbReference>
<comment type="similarity">
    <text evidence="4">Belongs to the NAD(P)-dependent epimerase/dehydratase family. HldD subfamily.</text>
</comment>
<dbReference type="NCBIfam" id="TIGR02197">
    <property type="entry name" value="heptose_epim"/>
    <property type="match status" value="1"/>
</dbReference>
<feature type="binding site" evidence="4">
    <location>
        <position position="176"/>
    </location>
    <ligand>
        <name>NADP(+)</name>
        <dbReference type="ChEBI" id="CHEBI:58349"/>
    </ligand>
</feature>
<dbReference type="CDD" id="cd05248">
    <property type="entry name" value="ADP_GME_SDR_e"/>
    <property type="match status" value="1"/>
</dbReference>
<dbReference type="GO" id="GO:0008712">
    <property type="term" value="F:ADP-glyceromanno-heptose 6-epimerase activity"/>
    <property type="evidence" value="ECO:0007669"/>
    <property type="project" value="UniProtKB-UniRule"/>
</dbReference>
<organism evidence="6 7">
    <name type="scientific">Caedimonas varicaedens</name>
    <dbReference type="NCBI Taxonomy" id="1629334"/>
    <lineage>
        <taxon>Bacteria</taxon>
        <taxon>Pseudomonadati</taxon>
        <taxon>Pseudomonadota</taxon>
        <taxon>Alphaproteobacteria</taxon>
        <taxon>Holosporales</taxon>
        <taxon>Caedimonadaceae</taxon>
        <taxon>Caedimonas</taxon>
    </lineage>
</organism>
<dbReference type="EMBL" id="BBVC01000002">
    <property type="protein sequence ID" value="GAO97407.1"/>
    <property type="molecule type" value="Genomic_DNA"/>
</dbReference>
<evidence type="ECO:0000256" key="1">
    <source>
        <dbReference type="ARBA" id="ARBA00022857"/>
    </source>
</evidence>
<dbReference type="GO" id="GO:0005975">
    <property type="term" value="P:carbohydrate metabolic process"/>
    <property type="evidence" value="ECO:0007669"/>
    <property type="project" value="UniProtKB-UniRule"/>
</dbReference>
<comment type="caution">
    <text evidence="4">Lacks conserved residue(s) required for the propagation of feature annotation.</text>
</comment>
<dbReference type="InterPro" id="IPR001509">
    <property type="entry name" value="Epimerase_deHydtase"/>
</dbReference>
<feature type="binding site" evidence="4">
    <location>
        <begin position="10"/>
        <end position="11"/>
    </location>
    <ligand>
        <name>NADP(+)</name>
        <dbReference type="ChEBI" id="CHEBI:58349"/>
    </ligand>
</feature>
<feature type="binding site" evidence="4">
    <location>
        <position position="286"/>
    </location>
    <ligand>
        <name>substrate</name>
    </ligand>
</feature>
<dbReference type="InterPro" id="IPR011912">
    <property type="entry name" value="Heptose_epim"/>
</dbReference>
<proteinExistence type="inferred from homology"/>
<keyword evidence="1 4" id="KW-0521">NADP</keyword>
<evidence type="ECO:0000313" key="6">
    <source>
        <dbReference type="EMBL" id="GAO97407.1"/>
    </source>
</evidence>
<comment type="caution">
    <text evidence="6">The sequence shown here is derived from an EMBL/GenBank/DDBJ whole genome shotgun (WGS) entry which is preliminary data.</text>
</comment>
<feature type="binding site" evidence="4">
    <location>
        <position position="221"/>
    </location>
    <ligand>
        <name>substrate</name>
    </ligand>
</feature>
<dbReference type="PANTHER" id="PTHR43103:SF3">
    <property type="entry name" value="ADP-L-GLYCERO-D-MANNO-HEPTOSE-6-EPIMERASE"/>
    <property type="match status" value="1"/>
</dbReference>
<comment type="catalytic activity">
    <reaction evidence="4">
        <text>ADP-D-glycero-beta-D-manno-heptose = ADP-L-glycero-beta-D-manno-heptose</text>
        <dbReference type="Rhea" id="RHEA:17577"/>
        <dbReference type="ChEBI" id="CHEBI:59967"/>
        <dbReference type="ChEBI" id="CHEBI:61506"/>
        <dbReference type="EC" id="5.1.3.20"/>
    </reaction>
</comment>
<evidence type="ECO:0000256" key="2">
    <source>
        <dbReference type="ARBA" id="ARBA00023235"/>
    </source>
</evidence>
<dbReference type="GO" id="GO:0050661">
    <property type="term" value="F:NADP binding"/>
    <property type="evidence" value="ECO:0007669"/>
    <property type="project" value="InterPro"/>
</dbReference>
<sequence length="328" mass="36858">MIVVTGGAGFIGSNLVARLEENRLGPVFVCDVLGTDERWQNLKRRSIADLIAPQDFQAFLERHGRNIKIIYHMGANSSTTETDADLIMSMNFKFSMMLFEACVLNNIRLVYASSAATYGDGSAGFEDGDDETTLAKLIPLNVYGWSKHLFDRRVAVAVKAGSGFPPQCAGLKFFNVYGPNEYHKAGMRSVVIQIFNQISQGQSARLFKSYREPFGDGEQSRDFIWVDDCVDVMLWLYNHPHISGLFNLGTGKARSFYDLAVSVFKALGKEPSIEFIDMPLSLREKYQYFTQANMSRLHKAGYTASFTSLEEGACQYVQNYLLKPDPYR</sequence>
<feature type="active site" description="Proton acceptor" evidence="4">
    <location>
        <position position="184"/>
    </location>
</feature>
<feature type="binding site" evidence="4">
    <location>
        <begin position="31"/>
        <end position="32"/>
    </location>
    <ligand>
        <name>NADP(+)</name>
        <dbReference type="ChEBI" id="CHEBI:58349"/>
    </ligand>
</feature>
<feature type="binding site" evidence="4">
    <location>
        <begin position="207"/>
        <end position="210"/>
    </location>
    <ligand>
        <name>substrate</name>
    </ligand>
</feature>
<reference evidence="6 7" key="1">
    <citation type="submission" date="2015-03" db="EMBL/GenBank/DDBJ databases">
        <title>Caedibacter varicaedens, whole genome shotgun sequence.</title>
        <authorList>
            <person name="Suzuki H."/>
            <person name="Dapper A.L."/>
            <person name="Gibson A.K."/>
            <person name="Jackson C."/>
            <person name="Lee H."/>
            <person name="Pejaver V.R."/>
            <person name="Doak T."/>
            <person name="Lynch M."/>
        </authorList>
    </citation>
    <scope>NUCLEOTIDE SEQUENCE [LARGE SCALE GENOMIC DNA]</scope>
</reference>
<feature type="binding site" evidence="4">
    <location>
        <begin position="73"/>
        <end position="77"/>
    </location>
    <ligand>
        <name>NADP(+)</name>
        <dbReference type="ChEBI" id="CHEBI:58349"/>
    </ligand>
</feature>
<feature type="binding site" evidence="4">
    <location>
        <position position="147"/>
    </location>
    <ligand>
        <name>NADP(+)</name>
        <dbReference type="ChEBI" id="CHEBI:58349"/>
    </ligand>
</feature>
<feature type="binding site" evidence="4">
    <location>
        <position position="38"/>
    </location>
    <ligand>
        <name>NADP(+)</name>
        <dbReference type="ChEBI" id="CHEBI:58349"/>
    </ligand>
</feature>
<keyword evidence="7" id="KW-1185">Reference proteome</keyword>
<gene>
    <name evidence="4 6" type="primary">hldD</name>
    <name evidence="6" type="ORF">Cva_00038</name>
</gene>
<protein>
    <recommendedName>
        <fullName evidence="4">ADP-L-glycero-D-manno-heptose-6-epimerase</fullName>
        <ecNumber evidence="4">5.1.3.20</ecNumber>
    </recommendedName>
    <alternativeName>
        <fullName evidence="4">ADP-L-glycero-beta-D-manno-heptose-6-epimerase</fullName>
        <shortName evidence="4">ADP-glyceromanno-heptose 6-epimerase</shortName>
        <shortName evidence="4">ADP-hep 6-epimerase</shortName>
        <shortName evidence="4">AGME</shortName>
    </alternativeName>
</protein>
<keyword evidence="2 4" id="KW-0413">Isomerase</keyword>
<dbReference type="InterPro" id="IPR036291">
    <property type="entry name" value="NAD(P)-bd_dom_sf"/>
</dbReference>
<dbReference type="OrthoDB" id="9801785at2"/>
<dbReference type="Pfam" id="PF01370">
    <property type="entry name" value="Epimerase"/>
    <property type="match status" value="1"/>
</dbReference>
<evidence type="ECO:0000256" key="4">
    <source>
        <dbReference type="HAMAP-Rule" id="MF_01601"/>
    </source>
</evidence>
<evidence type="ECO:0000313" key="7">
    <source>
        <dbReference type="Proteomes" id="UP000036771"/>
    </source>
</evidence>
<dbReference type="EC" id="5.1.3.20" evidence="4"/>
<dbReference type="UniPathway" id="UPA00356">
    <property type="reaction ID" value="UER00440"/>
</dbReference>
<feature type="binding site" evidence="4">
    <location>
        <position position="193"/>
    </location>
    <ligand>
        <name>substrate</name>
    </ligand>
</feature>
<dbReference type="STRING" id="1629334.Cva_00038"/>
<feature type="active site" description="Proton acceptor" evidence="4">
    <location>
        <position position="143"/>
    </location>
</feature>
<comment type="cofactor">
    <cofactor evidence="4">
        <name>NADP(+)</name>
        <dbReference type="ChEBI" id="CHEBI:58349"/>
    </cofactor>
    <text evidence="4">Binds 1 NADP(+) per subunit.</text>
</comment>
<evidence type="ECO:0000259" key="5">
    <source>
        <dbReference type="Pfam" id="PF01370"/>
    </source>
</evidence>
<dbReference type="HAMAP" id="MF_01601">
    <property type="entry name" value="Heptose_epimerase"/>
    <property type="match status" value="1"/>
</dbReference>
<feature type="binding site" evidence="4">
    <location>
        <position position="175"/>
    </location>
    <ligand>
        <name>substrate</name>
    </ligand>
</feature>
<feature type="domain" description="NAD-dependent epimerase/dehydratase" evidence="5">
    <location>
        <begin position="2"/>
        <end position="249"/>
    </location>
</feature>
<accession>A0A0K8MAD8</accession>
<feature type="binding site" evidence="4">
    <location>
        <position position="184"/>
    </location>
    <ligand>
        <name>NADP(+)</name>
        <dbReference type="ChEBI" id="CHEBI:58349"/>
    </ligand>
</feature>
<feature type="binding site" evidence="4">
    <location>
        <position position="186"/>
    </location>
    <ligand>
        <name>substrate</name>
    </ligand>
</feature>
<dbReference type="AlphaFoldDB" id="A0A0K8MAD8"/>
<evidence type="ECO:0000256" key="3">
    <source>
        <dbReference type="ARBA" id="ARBA00023277"/>
    </source>
</evidence>
<comment type="subunit">
    <text evidence="4">Homopentamer.</text>
</comment>
<name>A0A0K8MAD8_9PROT</name>
<keyword evidence="3 4" id="KW-0119">Carbohydrate metabolism</keyword>
<dbReference type="GO" id="GO:0097171">
    <property type="term" value="P:ADP-L-glycero-beta-D-manno-heptose biosynthetic process"/>
    <property type="evidence" value="ECO:0007669"/>
    <property type="project" value="UniProtKB-UniPathway"/>
</dbReference>
<dbReference type="SUPFAM" id="SSF51735">
    <property type="entry name" value="NAD(P)-binding Rossmann-fold domains"/>
    <property type="match status" value="1"/>
</dbReference>